<dbReference type="InterPro" id="IPR042099">
    <property type="entry name" value="ANL_N_sf"/>
</dbReference>
<proteinExistence type="predicted"/>
<dbReference type="InterPro" id="IPR045851">
    <property type="entry name" value="AMP-bd_C_sf"/>
</dbReference>
<reference evidence="3 4" key="1">
    <citation type="submission" date="2019-03" db="EMBL/GenBank/DDBJ databases">
        <authorList>
            <person name="He R.-H."/>
        </authorList>
    </citation>
    <scope>NUCLEOTIDE SEQUENCE [LARGE SCALE GENOMIC DNA]</scope>
    <source>
        <strain evidence="4">SH 714</strain>
    </source>
</reference>
<dbReference type="PANTHER" id="PTHR43845">
    <property type="entry name" value="BLR5969 PROTEIN"/>
    <property type="match status" value="1"/>
</dbReference>
<organism evidence="3 4">
    <name type="scientific">Filobacillus milosensis</name>
    <dbReference type="NCBI Taxonomy" id="94137"/>
    <lineage>
        <taxon>Bacteria</taxon>
        <taxon>Bacillati</taxon>
        <taxon>Bacillota</taxon>
        <taxon>Bacilli</taxon>
        <taxon>Bacillales</taxon>
        <taxon>Bacillaceae</taxon>
        <taxon>Filobacillus</taxon>
    </lineage>
</organism>
<dbReference type="SUPFAM" id="SSF56801">
    <property type="entry name" value="Acetyl-CoA synthetase-like"/>
    <property type="match status" value="1"/>
</dbReference>
<protein>
    <submittedName>
        <fullName evidence="3">Phenylacetate--CoA ligase family protein</fullName>
    </submittedName>
</protein>
<feature type="domain" description="AMP-dependent ligase C-terminal" evidence="2">
    <location>
        <begin position="362"/>
        <end position="442"/>
    </location>
</feature>
<keyword evidence="4" id="KW-1185">Reference proteome</keyword>
<dbReference type="Proteomes" id="UP000297975">
    <property type="component" value="Unassembled WGS sequence"/>
</dbReference>
<dbReference type="GO" id="GO:0016874">
    <property type="term" value="F:ligase activity"/>
    <property type="evidence" value="ECO:0007669"/>
    <property type="project" value="UniProtKB-KW"/>
</dbReference>
<dbReference type="InterPro" id="IPR000873">
    <property type="entry name" value="AMP-dep_synth/lig_dom"/>
</dbReference>
<dbReference type="PANTHER" id="PTHR43845:SF1">
    <property type="entry name" value="BLR5969 PROTEIN"/>
    <property type="match status" value="1"/>
</dbReference>
<dbReference type="Pfam" id="PF14535">
    <property type="entry name" value="AMP-binding_C_2"/>
    <property type="match status" value="1"/>
</dbReference>
<dbReference type="AlphaFoldDB" id="A0A4Y8IK93"/>
<dbReference type="EMBL" id="SOPW01000008">
    <property type="protein sequence ID" value="TFB21364.1"/>
    <property type="molecule type" value="Genomic_DNA"/>
</dbReference>
<dbReference type="InterPro" id="IPR028154">
    <property type="entry name" value="AMP-dep_Lig_C"/>
</dbReference>
<evidence type="ECO:0000313" key="3">
    <source>
        <dbReference type="EMBL" id="TFB21364.1"/>
    </source>
</evidence>
<dbReference type="RefSeq" id="WP_134340029.1">
    <property type="nucleotide sequence ID" value="NZ_SOPW01000008.1"/>
</dbReference>
<name>A0A4Y8IK93_9BACI</name>
<evidence type="ECO:0000313" key="4">
    <source>
        <dbReference type="Proteomes" id="UP000297975"/>
    </source>
</evidence>
<dbReference type="Pfam" id="PF00501">
    <property type="entry name" value="AMP-binding"/>
    <property type="match status" value="1"/>
</dbReference>
<feature type="domain" description="AMP-dependent synthetase/ligase" evidence="1">
    <location>
        <begin position="83"/>
        <end position="310"/>
    </location>
</feature>
<keyword evidence="3" id="KW-0436">Ligase</keyword>
<dbReference type="Gene3D" id="3.30.300.30">
    <property type="match status" value="1"/>
</dbReference>
<evidence type="ECO:0000259" key="2">
    <source>
        <dbReference type="Pfam" id="PF14535"/>
    </source>
</evidence>
<comment type="caution">
    <text evidence="3">The sequence shown here is derived from an EMBL/GenBank/DDBJ whole genome shotgun (WGS) entry which is preliminary data.</text>
</comment>
<sequence>MNSLFEKKLRSISKPEPLVKYFSSDTEFPDIMPIQKIEEFQKESLIEITNRAYKHCDFYQKKMDQLGVKPENIKELKDLSKLPLTSKEELRGNPYALLACDKEDISLVQVSTGTTGGEEIYMMYTWEDYYLHELSPGYPKLFPIESDDICINSLPYEMSASGLAFHKTFLEGCGATVVATGKGGAYSTSEKTVRMMRDLKPTVIITTPSWAIQLAEAAEEMSFDLKSLPLKTIWLTGEGCSPSFRDRVEEIWGTQANFYYGSLECGGLGVECEAHNGYHIPMGHAIIEIIDPETGEVLEPGEVGEIVVTSTVKYDSPLIRFRTKDLGFIERDVCSCGCALPRLQLRGRLVDHIDFQGESHSPIYLEEMLMRLPEVGYWFEFVVNPNRDYIKIRCELQNNVTPSEDLAESLSSKLEFDLGIPFKFEFVDQMPRSKGKTVRVVHEEDKP</sequence>
<accession>A0A4Y8IK93</accession>
<dbReference type="OrthoDB" id="580775at2"/>
<dbReference type="Gene3D" id="3.40.50.12780">
    <property type="entry name" value="N-terminal domain of ligase-like"/>
    <property type="match status" value="1"/>
</dbReference>
<gene>
    <name evidence="3" type="ORF">E3U55_08595</name>
</gene>
<evidence type="ECO:0000259" key="1">
    <source>
        <dbReference type="Pfam" id="PF00501"/>
    </source>
</evidence>